<dbReference type="EMBL" id="JBHGBT010000014">
    <property type="protein sequence ID" value="MFB4195989.1"/>
    <property type="molecule type" value="Genomic_DNA"/>
</dbReference>
<comment type="caution">
    <text evidence="2">The sequence shown here is derived from an EMBL/GenBank/DDBJ whole genome shotgun (WGS) entry which is preliminary data.</text>
</comment>
<keyword evidence="1" id="KW-0732">Signal</keyword>
<evidence type="ECO:0000313" key="2">
    <source>
        <dbReference type="EMBL" id="MFB4195989.1"/>
    </source>
</evidence>
<dbReference type="Gene3D" id="1.10.101.10">
    <property type="entry name" value="PGBD-like superfamily/PGBD"/>
    <property type="match status" value="2"/>
</dbReference>
<protein>
    <submittedName>
        <fullName evidence="2">Peptidoglycan-binding protein</fullName>
    </submittedName>
</protein>
<feature type="signal peptide" evidence="1">
    <location>
        <begin position="1"/>
        <end position="32"/>
    </location>
</feature>
<evidence type="ECO:0000313" key="3">
    <source>
        <dbReference type="Proteomes" id="UP001577267"/>
    </source>
</evidence>
<dbReference type="RefSeq" id="WP_375063903.1">
    <property type="nucleotide sequence ID" value="NZ_JBHGBT010000014.1"/>
</dbReference>
<dbReference type="Proteomes" id="UP001577267">
    <property type="component" value="Unassembled WGS sequence"/>
</dbReference>
<name>A0ABV4ZPU7_9ACTN</name>
<proteinExistence type="predicted"/>
<feature type="chain" id="PRO_5047537832" evidence="1">
    <location>
        <begin position="33"/>
        <end position="155"/>
    </location>
</feature>
<accession>A0ABV4ZPU7</accession>
<reference evidence="2 3" key="1">
    <citation type="submission" date="2024-09" db="EMBL/GenBank/DDBJ databases">
        <title>Draft genome sequence of multifaceted antimicrobials producing Streptomyces sp. strain FH1.</title>
        <authorList>
            <person name="Hassan F."/>
            <person name="Ali H."/>
            <person name="Hassan N."/>
            <person name="Nawaz A."/>
        </authorList>
    </citation>
    <scope>NUCLEOTIDE SEQUENCE [LARGE SCALE GENOMIC DNA]</scope>
    <source>
        <strain evidence="2 3">FH1</strain>
    </source>
</reference>
<gene>
    <name evidence="2" type="ORF">ACE11A_16725</name>
</gene>
<evidence type="ECO:0000256" key="1">
    <source>
        <dbReference type="SAM" id="SignalP"/>
    </source>
</evidence>
<dbReference type="InterPro" id="IPR036366">
    <property type="entry name" value="PGBDSf"/>
</dbReference>
<keyword evidence="3" id="KW-1185">Reference proteome</keyword>
<dbReference type="InterPro" id="IPR036365">
    <property type="entry name" value="PGBD-like_sf"/>
</dbReference>
<organism evidence="2 3">
    <name type="scientific">Streptomyces carpaticus</name>
    <dbReference type="NCBI Taxonomy" id="285558"/>
    <lineage>
        <taxon>Bacteria</taxon>
        <taxon>Bacillati</taxon>
        <taxon>Actinomycetota</taxon>
        <taxon>Actinomycetes</taxon>
        <taxon>Kitasatosporales</taxon>
        <taxon>Streptomycetaceae</taxon>
        <taxon>Streptomyces</taxon>
    </lineage>
</organism>
<sequence>MRSKMARNTLVTVTALTALSAGGLVTAGTAGADQQRQQTVAVTESVAPLAVVNLGLSTQQAKNVQCFLKNGGWGYSGAIDGQLGTNSWKAMQNRLSSGYGYPSNQIDGIVGPNTVKALQRLLADKWGYTGAIDGIAGPATQAAFKRYANGQAPYC</sequence>
<dbReference type="SUPFAM" id="SSF47090">
    <property type="entry name" value="PGBD-like"/>
    <property type="match status" value="1"/>
</dbReference>